<protein>
    <submittedName>
        <fullName evidence="2">Uncharacterized protein</fullName>
    </submittedName>
</protein>
<sequence>MMKSILNQARVEANRSDSQRTVKPVQGKRSCDVLTGTATEQRQPQQAAPTIIWESRRSGGSSQEITIQEIHIGGENGDQDGPIIRVTSSGFGQKTAEARGSLQAGLRCAA</sequence>
<reference evidence="2 3" key="1">
    <citation type="submission" date="2024-04" db="EMBL/GenBank/DDBJ databases">
        <title>draft genome sequnece of Paenibacillus filicis.</title>
        <authorList>
            <person name="Kim D.-U."/>
        </authorList>
    </citation>
    <scope>NUCLEOTIDE SEQUENCE [LARGE SCALE GENOMIC DNA]</scope>
    <source>
        <strain evidence="2 3">KACC14197</strain>
    </source>
</reference>
<organism evidence="2 3">
    <name type="scientific">Paenibacillus filicis</name>
    <dbReference type="NCBI Taxonomy" id="669464"/>
    <lineage>
        <taxon>Bacteria</taxon>
        <taxon>Bacillati</taxon>
        <taxon>Bacillota</taxon>
        <taxon>Bacilli</taxon>
        <taxon>Bacillales</taxon>
        <taxon>Paenibacillaceae</taxon>
        <taxon>Paenibacillus</taxon>
    </lineage>
</organism>
<evidence type="ECO:0000256" key="1">
    <source>
        <dbReference type="SAM" id="MobiDB-lite"/>
    </source>
</evidence>
<dbReference type="EMBL" id="JBBPCC010000019">
    <property type="protein sequence ID" value="MEK8131212.1"/>
    <property type="molecule type" value="Genomic_DNA"/>
</dbReference>
<comment type="caution">
    <text evidence="2">The sequence shown here is derived from an EMBL/GenBank/DDBJ whole genome shotgun (WGS) entry which is preliminary data.</text>
</comment>
<accession>A0ABU9DQT0</accession>
<dbReference type="Proteomes" id="UP001469365">
    <property type="component" value="Unassembled WGS sequence"/>
</dbReference>
<gene>
    <name evidence="2" type="ORF">WMW72_25220</name>
</gene>
<feature type="region of interest" description="Disordered" evidence="1">
    <location>
        <begin position="1"/>
        <end position="30"/>
    </location>
</feature>
<dbReference type="RefSeq" id="WP_341418340.1">
    <property type="nucleotide sequence ID" value="NZ_JBBPCC010000019.1"/>
</dbReference>
<name>A0ABU9DQT0_9BACL</name>
<proteinExistence type="predicted"/>
<keyword evidence="3" id="KW-1185">Reference proteome</keyword>
<evidence type="ECO:0000313" key="2">
    <source>
        <dbReference type="EMBL" id="MEK8131212.1"/>
    </source>
</evidence>
<evidence type="ECO:0000313" key="3">
    <source>
        <dbReference type="Proteomes" id="UP001469365"/>
    </source>
</evidence>